<dbReference type="InterPro" id="IPR058912">
    <property type="entry name" value="HTH_animal"/>
</dbReference>
<dbReference type="PROSITE" id="PS50164">
    <property type="entry name" value="GIY_YIG"/>
    <property type="match status" value="1"/>
</dbReference>
<dbReference type="Pfam" id="PF26215">
    <property type="entry name" value="HTH_animal"/>
    <property type="match status" value="1"/>
</dbReference>
<dbReference type="PROSITE" id="PS50878">
    <property type="entry name" value="RT_POL"/>
    <property type="match status" value="1"/>
</dbReference>
<dbReference type="InterPro" id="IPR000477">
    <property type="entry name" value="RT_dom"/>
</dbReference>
<dbReference type="Gene3D" id="3.40.1440.10">
    <property type="entry name" value="GIY-YIG endonuclease"/>
    <property type="match status" value="1"/>
</dbReference>
<evidence type="ECO:0008006" key="5">
    <source>
        <dbReference type="Google" id="ProtNLM"/>
    </source>
</evidence>
<sequence length="764" mass="89525">MKHNIYYQHQRKYLQLEYYQKSKNSLKQQLEVEALIKSLKNKINSMEYELLNKHFEKLKQNKRTEIRLAHKIKIEKLSKGDVKLDIINPKKVVHNISSRSLTEDEESILAKGLQFCIETKIKNPIEFKTEIEMMAFSILKQLHKPHETSLNSSLTECIQRAANQALKINKNKKIINVNKNELIALKSLIKDQNIVIMKADKGSVCVIMDKDHYKSKVFELLSTGTSFKKMNELDERGKPNTIEHVVKKMESKLDHRLKELKKAKRLSQDDYDYIHCTGSRCSVLFCNPKIHKEGMPLRPIISTNNSYNYKLAKYLTKLVEDARQKPKSYVKDSFSFARLIQLKQPAANDIMISLDVESLFTNVPVYEAVELAIKIIIDKKKIDKNYTKLTAKDLRNLFQLAVTNTPFRFYDQLYMQVDGVSMGSPLAPILADIFMTYIEQQIEEYEYSDKIKLYVRYVDDTFIIFNGKENDIQQLVEFVNKLHPKLKFTHEIESNFELPFLDVKVVKQRTKFETTIFRKKTYTGQLLHWQSCQAKKYKIGLIKTLTFRALSICSSKRLLEEQCELIERTMICNGYPVNLVKRKIKNTIEQYHNNRSTIKNKIKTKEKKLFIPLTYYGDETIIMSNKIKNIIKSLFPTFEIIFGYKKGTTLAKLFTKNFKGKDPMEIGVVYKLTCKTCDQVYIGQTKLNINERMKQHKEGLRKPETSRAADHMINNKNHVIDFSTPEIIGRDIHRKRREIKETLLSLQHQKSYNKISHELMIFTN</sequence>
<accession>A0A815AKI7</accession>
<dbReference type="EMBL" id="CAJNOT010001866">
    <property type="protein sequence ID" value="CAF1258027.1"/>
    <property type="molecule type" value="Genomic_DNA"/>
</dbReference>
<evidence type="ECO:0000313" key="4">
    <source>
        <dbReference type="Proteomes" id="UP000663864"/>
    </source>
</evidence>
<dbReference type="InterPro" id="IPR000305">
    <property type="entry name" value="GIY-YIG_endonuc"/>
</dbReference>
<dbReference type="AlphaFoldDB" id="A0A815AKI7"/>
<protein>
    <recommendedName>
        <fullName evidence="5">Reverse transcriptase domain-containing protein</fullName>
    </recommendedName>
</protein>
<gene>
    <name evidence="3" type="ORF">ZHD862_LOCUS25751</name>
</gene>
<evidence type="ECO:0000259" key="1">
    <source>
        <dbReference type="PROSITE" id="PS50164"/>
    </source>
</evidence>
<dbReference type="PANTHER" id="PTHR21301">
    <property type="entry name" value="REVERSE TRANSCRIPTASE"/>
    <property type="match status" value="1"/>
</dbReference>
<reference evidence="3" key="1">
    <citation type="submission" date="2021-02" db="EMBL/GenBank/DDBJ databases">
        <authorList>
            <person name="Nowell W R."/>
        </authorList>
    </citation>
    <scope>NUCLEOTIDE SEQUENCE</scope>
</reference>
<dbReference type="Pfam" id="PF01541">
    <property type="entry name" value="GIY-YIG"/>
    <property type="match status" value="1"/>
</dbReference>
<dbReference type="Pfam" id="PF00078">
    <property type="entry name" value="RVT_1"/>
    <property type="match status" value="1"/>
</dbReference>
<feature type="domain" description="GIY-YIG" evidence="1">
    <location>
        <begin position="665"/>
        <end position="754"/>
    </location>
</feature>
<dbReference type="SUPFAM" id="SSF82771">
    <property type="entry name" value="GIY-YIG endonuclease"/>
    <property type="match status" value="1"/>
</dbReference>
<organism evidence="3 4">
    <name type="scientific">Rotaria sordida</name>
    <dbReference type="NCBI Taxonomy" id="392033"/>
    <lineage>
        <taxon>Eukaryota</taxon>
        <taxon>Metazoa</taxon>
        <taxon>Spiralia</taxon>
        <taxon>Gnathifera</taxon>
        <taxon>Rotifera</taxon>
        <taxon>Eurotatoria</taxon>
        <taxon>Bdelloidea</taxon>
        <taxon>Philodinida</taxon>
        <taxon>Philodinidae</taxon>
        <taxon>Rotaria</taxon>
    </lineage>
</organism>
<dbReference type="InterPro" id="IPR035901">
    <property type="entry name" value="GIY-YIG_endonuc_sf"/>
</dbReference>
<dbReference type="PANTHER" id="PTHR21301:SF10">
    <property type="entry name" value="REVERSE TRANSCRIPTASE DOMAIN-CONTAINING PROTEIN"/>
    <property type="match status" value="1"/>
</dbReference>
<name>A0A815AKI7_9BILA</name>
<evidence type="ECO:0000259" key="2">
    <source>
        <dbReference type="PROSITE" id="PS50878"/>
    </source>
</evidence>
<dbReference type="CDD" id="cd00304">
    <property type="entry name" value="RT_like"/>
    <property type="match status" value="1"/>
</dbReference>
<dbReference type="Proteomes" id="UP000663864">
    <property type="component" value="Unassembled WGS sequence"/>
</dbReference>
<proteinExistence type="predicted"/>
<evidence type="ECO:0000313" key="3">
    <source>
        <dbReference type="EMBL" id="CAF1258027.1"/>
    </source>
</evidence>
<feature type="domain" description="Reverse transcriptase" evidence="2">
    <location>
        <begin position="268"/>
        <end position="527"/>
    </location>
</feature>
<comment type="caution">
    <text evidence="3">The sequence shown here is derived from an EMBL/GenBank/DDBJ whole genome shotgun (WGS) entry which is preliminary data.</text>
</comment>